<evidence type="ECO:0000313" key="2">
    <source>
        <dbReference type="Proteomes" id="UP000296049"/>
    </source>
</evidence>
<dbReference type="EMBL" id="KB742909">
    <property type="protein sequence ID" value="EOB02941.1"/>
    <property type="molecule type" value="Genomic_DNA"/>
</dbReference>
<sequence>MVFLRTEFESLESRSLFLFQQEEKMSEFYERTLKNATNHHLHFQWSRIHPHFTLMQAALDCDSSVTVTFADRSMEPLTGKLEHRRRLILTHTLRSSQRKELARNVHPVRYLGSIKMIIFSLNYSPETSFLKTAERRIPKQDRQETAQTLAASDQVQTEGSASCRQLLDKLSIKLLAAGRPTEWIWTLHAASKSIFSHLNDQDALISLRHGNCEEGVKAWILVLANAQASPERYLQSVQMYRYVVFLLETAPPSYGPDPREVPDTEFNRLSWTPSLRVPRCSRALRSAQQLTAYDFCTATIWLSDLGKYFVRSLETSQQHAVINESSSKMFRELK</sequence>
<name>R0JZA1_ANAPL</name>
<organism evidence="1 2">
    <name type="scientific">Anas platyrhynchos</name>
    <name type="common">Mallard</name>
    <name type="synonym">Anas boschas</name>
    <dbReference type="NCBI Taxonomy" id="8839"/>
    <lineage>
        <taxon>Eukaryota</taxon>
        <taxon>Metazoa</taxon>
        <taxon>Chordata</taxon>
        <taxon>Craniata</taxon>
        <taxon>Vertebrata</taxon>
        <taxon>Euteleostomi</taxon>
        <taxon>Archelosauria</taxon>
        <taxon>Archosauria</taxon>
        <taxon>Dinosauria</taxon>
        <taxon>Saurischia</taxon>
        <taxon>Theropoda</taxon>
        <taxon>Coelurosauria</taxon>
        <taxon>Aves</taxon>
        <taxon>Neognathae</taxon>
        <taxon>Galloanserae</taxon>
        <taxon>Anseriformes</taxon>
        <taxon>Anatidae</taxon>
        <taxon>Anatinae</taxon>
        <taxon>Anas</taxon>
    </lineage>
</organism>
<reference evidence="2" key="1">
    <citation type="journal article" date="2013" name="Nat. Genet.">
        <title>The duck genome and transcriptome provide insight into an avian influenza virus reservoir species.</title>
        <authorList>
            <person name="Huang Y."/>
            <person name="Li Y."/>
            <person name="Burt D.W."/>
            <person name="Chen H."/>
            <person name="Zhang Y."/>
            <person name="Qian W."/>
            <person name="Kim H."/>
            <person name="Gan S."/>
            <person name="Zhao Y."/>
            <person name="Li J."/>
            <person name="Yi K."/>
            <person name="Feng H."/>
            <person name="Zhu P."/>
            <person name="Li B."/>
            <person name="Liu Q."/>
            <person name="Fairley S."/>
            <person name="Magor K.E."/>
            <person name="Du Z."/>
            <person name="Hu X."/>
            <person name="Goodman L."/>
            <person name="Tafer H."/>
            <person name="Vignal A."/>
            <person name="Lee T."/>
            <person name="Kim K.W."/>
            <person name="Sheng Z."/>
            <person name="An Y."/>
            <person name="Searle S."/>
            <person name="Herrero J."/>
            <person name="Groenen M.A."/>
            <person name="Crooijmans R.P."/>
            <person name="Faraut T."/>
            <person name="Cai Q."/>
            <person name="Webster R.G."/>
            <person name="Aldridge J.R."/>
            <person name="Warren W.C."/>
            <person name="Bartschat S."/>
            <person name="Kehr S."/>
            <person name="Marz M."/>
            <person name="Stadler P.F."/>
            <person name="Smith J."/>
            <person name="Kraus R.H."/>
            <person name="Zhao Y."/>
            <person name="Ren L."/>
            <person name="Fei J."/>
            <person name="Morisson M."/>
            <person name="Kaiser P."/>
            <person name="Griffin D.K."/>
            <person name="Rao M."/>
            <person name="Pitel F."/>
            <person name="Wang J."/>
            <person name="Li N."/>
        </authorList>
    </citation>
    <scope>NUCLEOTIDE SEQUENCE [LARGE SCALE GENOMIC DNA]</scope>
</reference>
<protein>
    <submittedName>
        <fullName evidence="1">Uncharacterized protein</fullName>
    </submittedName>
</protein>
<gene>
    <name evidence="1" type="ORF">Anapl_15480</name>
</gene>
<keyword evidence="2" id="KW-1185">Reference proteome</keyword>
<accession>R0JZA1</accession>
<dbReference type="Proteomes" id="UP000296049">
    <property type="component" value="Unassembled WGS sequence"/>
</dbReference>
<proteinExistence type="predicted"/>
<evidence type="ECO:0000313" key="1">
    <source>
        <dbReference type="EMBL" id="EOB02941.1"/>
    </source>
</evidence>
<dbReference type="AlphaFoldDB" id="R0JZA1"/>